<organism evidence="3 4">
    <name type="scientific">Tritrichomonas musculus</name>
    <dbReference type="NCBI Taxonomy" id="1915356"/>
    <lineage>
        <taxon>Eukaryota</taxon>
        <taxon>Metamonada</taxon>
        <taxon>Parabasalia</taxon>
        <taxon>Tritrichomonadida</taxon>
        <taxon>Tritrichomonadidae</taxon>
        <taxon>Tritrichomonas</taxon>
    </lineage>
</organism>
<dbReference type="InterPro" id="IPR019137">
    <property type="entry name" value="Nck-associated_protein-1"/>
</dbReference>
<evidence type="ECO:0000256" key="2">
    <source>
        <dbReference type="SAM" id="MobiDB-lite"/>
    </source>
</evidence>
<dbReference type="PANTHER" id="PTHR12093">
    <property type="entry name" value="NCK-ASSOCIATED PROTEIN 1"/>
    <property type="match status" value="1"/>
</dbReference>
<dbReference type="EMBL" id="JAPFFF010000004">
    <property type="protein sequence ID" value="KAK8892438.1"/>
    <property type="molecule type" value="Genomic_DNA"/>
</dbReference>
<gene>
    <name evidence="3" type="ORF">M9Y10_029666</name>
</gene>
<evidence type="ECO:0000313" key="4">
    <source>
        <dbReference type="Proteomes" id="UP001470230"/>
    </source>
</evidence>
<accession>A0ABR2KN78</accession>
<proteinExistence type="inferred from homology"/>
<protein>
    <submittedName>
        <fullName evidence="3">Nck-associated protein 1</fullName>
    </submittedName>
</protein>
<dbReference type="Proteomes" id="UP001470230">
    <property type="component" value="Unassembled WGS sequence"/>
</dbReference>
<comment type="similarity">
    <text evidence="1">Belongs to the HEM-1/HEM-2 family.</text>
</comment>
<dbReference type="PANTHER" id="PTHR12093:SF10">
    <property type="entry name" value="MEMBRANE-ASSOCIATED PROTEIN HEM"/>
    <property type="match status" value="1"/>
</dbReference>
<reference evidence="3 4" key="1">
    <citation type="submission" date="2024-04" db="EMBL/GenBank/DDBJ databases">
        <title>Tritrichomonas musculus Genome.</title>
        <authorList>
            <person name="Alves-Ferreira E."/>
            <person name="Grigg M."/>
            <person name="Lorenzi H."/>
            <person name="Galac M."/>
        </authorList>
    </citation>
    <scope>NUCLEOTIDE SEQUENCE [LARGE SCALE GENOMIC DNA]</scope>
    <source>
        <strain evidence="3 4">EAF2021</strain>
    </source>
</reference>
<keyword evidence="4" id="KW-1185">Reference proteome</keyword>
<evidence type="ECO:0000256" key="1">
    <source>
        <dbReference type="ARBA" id="ARBA00037947"/>
    </source>
</evidence>
<sequence length="1138" mass="128844">MSTIDIETINGLNAQAQRLYAALYNVNTILNRSSEIGSTENLENYSALYKALKHNVAQDNKNFPTISKDKLKSLGQFLRYPIHVLHHVAVFQASAIKTLIEVTKTTRTFDLSWNYVFVKPIMNLLSNYIKVTIFANSINGIHKVHTLYEYAYQKVAQREIPIIKACANYSENGPAQLASVLKSVVGELRNLVDSIYPMFKSLSTSIMRLLGSASGTNWSTISISSNPKVLYEAEQQRATFFRYGYLVMMDMSNIIEWFLSYSLLNIKQISEDQSLHDLFKLISSQYPILELQGDYVVSLKEYFEALKKVHKLGSENIDTSGFDQALSSHNIKNRNIRRRRLTLCINECLNAGKGDSGLIAEKFPIVLSLLGYANFEIKSTLSYCNFNPSQQKVYDSEFITLLNALFQLTTYSIRVQGVVRRFTLYNLREFDGPFLESMIRSFQIPQVQYELLLKLIAANKSVDIEKYDKGTKYDISGLLGAINKLMTKFNEYSSDHGILHLSPLFNLISLNYFHVKSAISPSQCILESAPLQKYWAYTKNSFSAMLDQYEHHNAYCLPCLLGIAHYFSLDIDSVCESQFTKMNMDRFVGTTISSIINIIIKWESNYFRYLNELIDQENFSIQSDLKNSGKSKSSDRKRLPTAKPKTKSDTVSPKNAAAEKNEKNSQSLIEIPYGIESTLEKRHHIKNISKTINLIMKTLNLIHEIGTITVHGTKHNLQDQVINGLKNFFPTIFEKLKGTTPDLMERYVENSKTIMNITFASASLNPQLYIKECIGKLFEADVKISDKLVSPGSGQIGIIVKQYQSFFQKYLTEQITSTVYSPVHKAFIPLSNASAFLDKPFSPQFSASLTASTGPSSSKNRSQPVADTSSSAITPVTLTYLKYLYKLIGIKGIVLIDIIAADTVKDILDKLAAKCQPLLPTTENTIPILELQNVEEVMQLYCHAASVLKFRQLIREAIGYDSSSITAKLDPQYKFMAKGITPQYDDVLQTRISSSKFIPVFKNQFFSLLLAGIMNSNYWDRSKYIVQFNAFSDNSHLLTLVSDVCIGATLLTDKEYDYHSKIMGLIRHCYAGIIASTSSEFKSENKKKTSASDQLELFIIIDQFVQNSCYADYSMLEPVVPYQYIRSIYTILLRAINQ</sequence>
<comment type="caution">
    <text evidence="3">The sequence shown here is derived from an EMBL/GenBank/DDBJ whole genome shotgun (WGS) entry which is preliminary data.</text>
</comment>
<evidence type="ECO:0000313" key="3">
    <source>
        <dbReference type="EMBL" id="KAK8892438.1"/>
    </source>
</evidence>
<name>A0ABR2KN78_9EUKA</name>
<dbReference type="Pfam" id="PF09735">
    <property type="entry name" value="Nckap1"/>
    <property type="match status" value="2"/>
</dbReference>
<feature type="region of interest" description="Disordered" evidence="2">
    <location>
        <begin position="624"/>
        <end position="663"/>
    </location>
</feature>